<protein>
    <recommendedName>
        <fullName evidence="11">Protease HtpX homolog</fullName>
        <ecNumber evidence="11">3.4.24.-</ecNumber>
    </recommendedName>
</protein>
<feature type="domain" description="Peptidase M48" evidence="12">
    <location>
        <begin position="63"/>
        <end position="281"/>
    </location>
</feature>
<name>A0A662DKP3_UNCAE</name>
<dbReference type="InterPro" id="IPR050083">
    <property type="entry name" value="HtpX_protease"/>
</dbReference>
<reference evidence="13" key="2">
    <citation type="journal article" date="2020" name="mSystems">
        <title>Genome- and Community-Level Interaction Insights into Carbon Utilization and Element Cycling Functions of Hydrothermarchaeota in Hydrothermal Sediment.</title>
        <authorList>
            <person name="Zhou Z."/>
            <person name="Liu Y."/>
            <person name="Xu W."/>
            <person name="Pan J."/>
            <person name="Luo Z.H."/>
            <person name="Li M."/>
        </authorList>
    </citation>
    <scope>NUCLEOTIDE SEQUENCE [LARGE SCALE GENOMIC DNA]</scope>
    <source>
        <strain evidence="13">HyVt-219</strain>
    </source>
</reference>
<dbReference type="PANTHER" id="PTHR43221">
    <property type="entry name" value="PROTEASE HTPX"/>
    <property type="match status" value="1"/>
</dbReference>
<dbReference type="EMBL" id="DRBC01000374">
    <property type="protein sequence ID" value="HDN85327.1"/>
    <property type="molecule type" value="Genomic_DNA"/>
</dbReference>
<keyword evidence="4 11" id="KW-0812">Transmembrane</keyword>
<evidence type="ECO:0000256" key="11">
    <source>
        <dbReference type="HAMAP-Rule" id="MF_00188"/>
    </source>
</evidence>
<feature type="transmembrane region" description="Helical" evidence="11">
    <location>
        <begin position="30"/>
        <end position="47"/>
    </location>
</feature>
<keyword evidence="9 11" id="KW-0482">Metalloprotease</keyword>
<evidence type="ECO:0000256" key="4">
    <source>
        <dbReference type="ARBA" id="ARBA00022692"/>
    </source>
</evidence>
<dbReference type="HAMAP" id="MF_00188">
    <property type="entry name" value="Pept_M48_protease_HtpX"/>
    <property type="match status" value="1"/>
</dbReference>
<sequence length="285" mass="31083">MNTLKTAFLLIALTLLLIWIGSLIAGVAGATFAFFVALVMNMVSYWWSDKIVLKMYRAKEILPQDNPDLHRIVNNLAMAASIPKPRLWLVPLNVPNAFATGRNPRHASLAVTKGLLDTLTLEEIEGVLSHEIAHIKDRDILISTVTATIAGAIMMIAYWARWAAFLGGFGGSDDEGGGGNLIALLAVSILAPIAALLIQLAISRTREYQADKKGAELSGKPLYLASALEKIDAWVKRRPLVGASPSTAHLFIVNPFKGDWLTRLFSTHPPTQERIKRLRAMAGLV</sequence>
<dbReference type="Pfam" id="PF01435">
    <property type="entry name" value="Peptidase_M48"/>
    <property type="match status" value="1"/>
</dbReference>
<dbReference type="GO" id="GO:0008270">
    <property type="term" value="F:zinc ion binding"/>
    <property type="evidence" value="ECO:0007669"/>
    <property type="project" value="UniProtKB-UniRule"/>
</dbReference>
<keyword evidence="2 11" id="KW-1003">Cell membrane</keyword>
<comment type="caution">
    <text evidence="14">The sequence shown here is derived from an EMBL/GenBank/DDBJ whole genome shotgun (WGS) entry which is preliminary data.</text>
</comment>
<feature type="binding site" evidence="11">
    <location>
        <position position="134"/>
    </location>
    <ligand>
        <name>Zn(2+)</name>
        <dbReference type="ChEBI" id="CHEBI:29105"/>
        <note>catalytic</note>
    </ligand>
</feature>
<dbReference type="EMBL" id="QMQB01000037">
    <property type="protein sequence ID" value="RLE14446.1"/>
    <property type="molecule type" value="Genomic_DNA"/>
</dbReference>
<evidence type="ECO:0000313" key="13">
    <source>
        <dbReference type="EMBL" id="HDN85327.1"/>
    </source>
</evidence>
<dbReference type="GO" id="GO:0005886">
    <property type="term" value="C:plasma membrane"/>
    <property type="evidence" value="ECO:0007669"/>
    <property type="project" value="UniProtKB-SubCell"/>
</dbReference>
<organism evidence="14 15">
    <name type="scientific">Aerophobetes bacterium</name>
    <dbReference type="NCBI Taxonomy" id="2030807"/>
    <lineage>
        <taxon>Bacteria</taxon>
        <taxon>Candidatus Aerophobota</taxon>
    </lineage>
</organism>
<dbReference type="InterPro" id="IPR022919">
    <property type="entry name" value="Pept_M48_protease_HtpX"/>
</dbReference>
<reference evidence="14 15" key="1">
    <citation type="submission" date="2018-06" db="EMBL/GenBank/DDBJ databases">
        <title>Extensive metabolic versatility and redundancy in microbially diverse, dynamic hydrothermal sediments.</title>
        <authorList>
            <person name="Dombrowski N."/>
            <person name="Teske A."/>
            <person name="Baker B.J."/>
        </authorList>
    </citation>
    <scope>NUCLEOTIDE SEQUENCE [LARGE SCALE GENOMIC DNA]</scope>
    <source>
        <strain evidence="14">B19_G9</strain>
    </source>
</reference>
<dbReference type="GO" id="GO:0004222">
    <property type="term" value="F:metalloendopeptidase activity"/>
    <property type="evidence" value="ECO:0007669"/>
    <property type="project" value="UniProtKB-UniRule"/>
</dbReference>
<gene>
    <name evidence="11" type="primary">htpX</name>
    <name evidence="14" type="ORF">DRI96_01430</name>
    <name evidence="13" type="ORF">ENG47_06210</name>
</gene>
<evidence type="ECO:0000256" key="10">
    <source>
        <dbReference type="ARBA" id="ARBA00023136"/>
    </source>
</evidence>
<feature type="binding site" evidence="11">
    <location>
        <position position="130"/>
    </location>
    <ligand>
        <name>Zn(2+)</name>
        <dbReference type="ChEBI" id="CHEBI:29105"/>
        <note>catalytic</note>
    </ligand>
</feature>
<keyword evidence="6 11" id="KW-0378">Hydrolase</keyword>
<dbReference type="InterPro" id="IPR001915">
    <property type="entry name" value="Peptidase_M48"/>
</dbReference>
<proteinExistence type="inferred from homology"/>
<keyword evidence="10 11" id="KW-0472">Membrane</keyword>
<dbReference type="CDD" id="cd07336">
    <property type="entry name" value="M48B_HtpX_like"/>
    <property type="match status" value="1"/>
</dbReference>
<evidence type="ECO:0000256" key="1">
    <source>
        <dbReference type="ARBA" id="ARBA00009779"/>
    </source>
</evidence>
<dbReference type="GO" id="GO:0006508">
    <property type="term" value="P:proteolysis"/>
    <property type="evidence" value="ECO:0007669"/>
    <property type="project" value="UniProtKB-KW"/>
</dbReference>
<comment type="similarity">
    <text evidence="1 11">Belongs to the peptidase M48B family.</text>
</comment>
<comment type="cofactor">
    <cofactor evidence="11">
        <name>Zn(2+)</name>
        <dbReference type="ChEBI" id="CHEBI:29105"/>
    </cofactor>
    <text evidence="11">Binds 1 zinc ion per subunit.</text>
</comment>
<evidence type="ECO:0000313" key="15">
    <source>
        <dbReference type="Proteomes" id="UP000267654"/>
    </source>
</evidence>
<dbReference type="AlphaFoldDB" id="A0A662DKP3"/>
<keyword evidence="7 11" id="KW-0862">Zinc</keyword>
<evidence type="ECO:0000313" key="14">
    <source>
        <dbReference type="EMBL" id="RLE14446.1"/>
    </source>
</evidence>
<accession>A0A662DKP3</accession>
<dbReference type="Gene3D" id="3.30.2010.10">
    <property type="entry name" value="Metalloproteases ('zincins'), catalytic domain"/>
    <property type="match status" value="1"/>
</dbReference>
<comment type="subcellular location">
    <subcellularLocation>
        <location evidence="11">Cell membrane</location>
        <topology evidence="11">Multi-pass membrane protein</topology>
    </subcellularLocation>
</comment>
<keyword evidence="5 11" id="KW-0479">Metal-binding</keyword>
<feature type="active site" evidence="11">
    <location>
        <position position="131"/>
    </location>
</feature>
<feature type="binding site" evidence="11">
    <location>
        <position position="207"/>
    </location>
    <ligand>
        <name>Zn(2+)</name>
        <dbReference type="ChEBI" id="CHEBI:29105"/>
        <note>catalytic</note>
    </ligand>
</feature>
<feature type="transmembrane region" description="Helical" evidence="11">
    <location>
        <begin position="180"/>
        <end position="202"/>
    </location>
</feature>
<evidence type="ECO:0000256" key="6">
    <source>
        <dbReference type="ARBA" id="ARBA00022801"/>
    </source>
</evidence>
<dbReference type="Proteomes" id="UP000885660">
    <property type="component" value="Unassembled WGS sequence"/>
</dbReference>
<evidence type="ECO:0000256" key="3">
    <source>
        <dbReference type="ARBA" id="ARBA00022670"/>
    </source>
</evidence>
<keyword evidence="8 11" id="KW-1133">Transmembrane helix</keyword>
<evidence type="ECO:0000259" key="12">
    <source>
        <dbReference type="Pfam" id="PF01435"/>
    </source>
</evidence>
<evidence type="ECO:0000256" key="9">
    <source>
        <dbReference type="ARBA" id="ARBA00023049"/>
    </source>
</evidence>
<evidence type="ECO:0000256" key="8">
    <source>
        <dbReference type="ARBA" id="ARBA00022989"/>
    </source>
</evidence>
<feature type="transmembrane region" description="Helical" evidence="11">
    <location>
        <begin position="140"/>
        <end position="160"/>
    </location>
</feature>
<dbReference type="EC" id="3.4.24.-" evidence="11"/>
<evidence type="ECO:0000256" key="7">
    <source>
        <dbReference type="ARBA" id="ARBA00022833"/>
    </source>
</evidence>
<dbReference type="PANTHER" id="PTHR43221:SF2">
    <property type="entry name" value="PROTEASE HTPX HOMOLOG"/>
    <property type="match status" value="1"/>
</dbReference>
<dbReference type="Proteomes" id="UP000267654">
    <property type="component" value="Unassembled WGS sequence"/>
</dbReference>
<keyword evidence="3 11" id="KW-0645">Protease</keyword>
<evidence type="ECO:0000256" key="5">
    <source>
        <dbReference type="ARBA" id="ARBA00022723"/>
    </source>
</evidence>
<feature type="transmembrane region" description="Helical" evidence="11">
    <location>
        <begin position="7"/>
        <end position="24"/>
    </location>
</feature>
<evidence type="ECO:0000256" key="2">
    <source>
        <dbReference type="ARBA" id="ARBA00022475"/>
    </source>
</evidence>